<evidence type="ECO:0000256" key="1">
    <source>
        <dbReference type="ARBA" id="ARBA00004141"/>
    </source>
</evidence>
<dbReference type="InterPro" id="IPR049680">
    <property type="entry name" value="FLVCR1-2_SLC49-like"/>
</dbReference>
<dbReference type="AlphaFoldDB" id="A0A818GCE3"/>
<keyword evidence="2 5" id="KW-0812">Transmembrane</keyword>
<feature type="transmembrane region" description="Helical" evidence="5">
    <location>
        <begin position="197"/>
        <end position="219"/>
    </location>
</feature>
<keyword evidence="4 5" id="KW-0472">Membrane</keyword>
<gene>
    <name evidence="6" type="ORF">OKA104_LOCUS675</name>
</gene>
<dbReference type="SUPFAM" id="SSF103473">
    <property type="entry name" value="MFS general substrate transporter"/>
    <property type="match status" value="1"/>
</dbReference>
<keyword evidence="3 5" id="KW-1133">Transmembrane helix</keyword>
<sequence>MKSDTDETVLIVPAHSTTPAYVLYPHRFYVLFAFSFLAFNQCLIWLTFSPIARSTQIYYGISESTVDLLLNWGPIIFIPCLPLTYILLNKHHGIRRCVILLAIVDFFAAVIRIIPQVITDPSSPHFSSIALPFLHAGQILNAACGPLVMVPVSQLSCLWFAPHERTRATTIAIFANNFGSTVGFVISPYIVSSSDRVPYLLYVHLAFAFVACVLALLYFPAQPPTSGLIVGTLDAWTSLYDIILEPEHYTEKQAGWFGFGSSIAGIVGGLALSFLADTRLSWFELSVHTFFYDKPILPSTAVTIGLSTALIGLFYGASQPLVYEAIAEIMFPLPESLSASILVQFNNIVALILLFIAPGRDNLMNLLVLIIIFACIIMVVLARFSYRRRDEDERKRLEKEQDQILNQNNLNASRNGILSEPAYGTFS</sequence>
<evidence type="ECO:0000256" key="5">
    <source>
        <dbReference type="SAM" id="Phobius"/>
    </source>
</evidence>
<dbReference type="PANTHER" id="PTHR10924">
    <property type="entry name" value="MAJOR FACILITATOR SUPERFAMILY PROTEIN-RELATED"/>
    <property type="match status" value="1"/>
</dbReference>
<feature type="transmembrane region" description="Helical" evidence="5">
    <location>
        <begin position="173"/>
        <end position="191"/>
    </location>
</feature>
<feature type="transmembrane region" description="Helical" evidence="5">
    <location>
        <begin position="28"/>
        <end position="48"/>
    </location>
</feature>
<evidence type="ECO:0000313" key="6">
    <source>
        <dbReference type="EMBL" id="CAF3487014.1"/>
    </source>
</evidence>
<feature type="transmembrane region" description="Helical" evidence="5">
    <location>
        <begin position="68"/>
        <end position="88"/>
    </location>
</feature>
<feature type="transmembrane region" description="Helical" evidence="5">
    <location>
        <begin position="97"/>
        <end position="118"/>
    </location>
</feature>
<protein>
    <submittedName>
        <fullName evidence="6">Uncharacterized protein</fullName>
    </submittedName>
</protein>
<proteinExistence type="predicted"/>
<dbReference type="InterPro" id="IPR011701">
    <property type="entry name" value="MFS"/>
</dbReference>
<dbReference type="InterPro" id="IPR036259">
    <property type="entry name" value="MFS_trans_sf"/>
</dbReference>
<dbReference type="Pfam" id="PF07690">
    <property type="entry name" value="MFS_1"/>
    <property type="match status" value="1"/>
</dbReference>
<dbReference type="GO" id="GO:0022857">
    <property type="term" value="F:transmembrane transporter activity"/>
    <property type="evidence" value="ECO:0007669"/>
    <property type="project" value="InterPro"/>
</dbReference>
<reference evidence="6" key="1">
    <citation type="submission" date="2021-02" db="EMBL/GenBank/DDBJ databases">
        <authorList>
            <person name="Nowell W R."/>
        </authorList>
    </citation>
    <scope>NUCLEOTIDE SEQUENCE</scope>
</reference>
<evidence type="ECO:0000256" key="3">
    <source>
        <dbReference type="ARBA" id="ARBA00022989"/>
    </source>
</evidence>
<dbReference type="PANTHER" id="PTHR10924:SF27">
    <property type="entry name" value="SOLUTE CARRIER FAMILY 49 MEMBER 4"/>
    <property type="match status" value="1"/>
</dbReference>
<feature type="transmembrane region" description="Helical" evidence="5">
    <location>
        <begin position="363"/>
        <end position="386"/>
    </location>
</feature>
<evidence type="ECO:0000256" key="2">
    <source>
        <dbReference type="ARBA" id="ARBA00022692"/>
    </source>
</evidence>
<evidence type="ECO:0000256" key="4">
    <source>
        <dbReference type="ARBA" id="ARBA00023136"/>
    </source>
</evidence>
<dbReference type="EMBL" id="CAJOAY010000014">
    <property type="protein sequence ID" value="CAF3487014.1"/>
    <property type="molecule type" value="Genomic_DNA"/>
</dbReference>
<name>A0A818GCE3_9BILA</name>
<organism evidence="6 7">
    <name type="scientific">Adineta steineri</name>
    <dbReference type="NCBI Taxonomy" id="433720"/>
    <lineage>
        <taxon>Eukaryota</taxon>
        <taxon>Metazoa</taxon>
        <taxon>Spiralia</taxon>
        <taxon>Gnathifera</taxon>
        <taxon>Rotifera</taxon>
        <taxon>Eurotatoria</taxon>
        <taxon>Bdelloidea</taxon>
        <taxon>Adinetida</taxon>
        <taxon>Adinetidae</taxon>
        <taxon>Adineta</taxon>
    </lineage>
</organism>
<feature type="transmembrane region" description="Helical" evidence="5">
    <location>
        <begin position="337"/>
        <end position="357"/>
    </location>
</feature>
<feature type="transmembrane region" description="Helical" evidence="5">
    <location>
        <begin position="254"/>
        <end position="276"/>
    </location>
</feature>
<comment type="subcellular location">
    <subcellularLocation>
        <location evidence="1">Membrane</location>
        <topology evidence="1">Multi-pass membrane protein</topology>
    </subcellularLocation>
</comment>
<evidence type="ECO:0000313" key="7">
    <source>
        <dbReference type="Proteomes" id="UP000663881"/>
    </source>
</evidence>
<feature type="transmembrane region" description="Helical" evidence="5">
    <location>
        <begin position="138"/>
        <end position="161"/>
    </location>
</feature>
<comment type="caution">
    <text evidence="6">The sequence shown here is derived from an EMBL/GenBank/DDBJ whole genome shotgun (WGS) entry which is preliminary data.</text>
</comment>
<dbReference type="Gene3D" id="1.20.1250.20">
    <property type="entry name" value="MFS general substrate transporter like domains"/>
    <property type="match status" value="1"/>
</dbReference>
<dbReference type="Proteomes" id="UP000663881">
    <property type="component" value="Unassembled WGS sequence"/>
</dbReference>
<dbReference type="GO" id="GO:0016020">
    <property type="term" value="C:membrane"/>
    <property type="evidence" value="ECO:0007669"/>
    <property type="project" value="UniProtKB-SubCell"/>
</dbReference>
<feature type="transmembrane region" description="Helical" evidence="5">
    <location>
        <begin position="296"/>
        <end position="316"/>
    </location>
</feature>
<accession>A0A818GCE3</accession>